<proteinExistence type="predicted"/>
<dbReference type="Gene3D" id="2.30.110.10">
    <property type="entry name" value="Electron Transport, Fmn-binding Protein, Chain A"/>
    <property type="match status" value="1"/>
</dbReference>
<sequence>MFHPGERALQEQAGVDRAGWGSAGVGTDIPLVAAQFLTQQRLVVIAAADDTGAVWATALSGPPGFTRARDEHTILVNRLPKPPLEGLFDHERDIGMIAIEPARRRRMRINGLAHVDGTNLVVNTNQVYANCPKYIQTRTPHDVDRSSSVDSVVHVDPVSAGGINMSNTLSDAQQRWVNTADTFFVGTRADQLGADASHRGGNPGFTVASASRITWPEYVGNGMFMTLGNLLLNPRSGLLFLDWQTGAALHVTGHAHIDDSPSRSAAVPGAERLVDLTVDRVVQVEGVLPQPWTFGEYFRHNPRVAQPTELARTRQ</sequence>
<dbReference type="InterPro" id="IPR012349">
    <property type="entry name" value="Split_barrel_FMN-bd"/>
</dbReference>
<gene>
    <name evidence="1" type="ORF">Aco03nite_093490</name>
</gene>
<comment type="caution">
    <text evidence="1">The sequence shown here is derived from an EMBL/GenBank/DDBJ whole genome shotgun (WGS) entry which is preliminary data.</text>
</comment>
<evidence type="ECO:0000313" key="1">
    <source>
        <dbReference type="EMBL" id="GID60945.1"/>
    </source>
</evidence>
<dbReference type="Proteomes" id="UP000612282">
    <property type="component" value="Unassembled WGS sequence"/>
</dbReference>
<accession>A0ABQ3XRB6</accession>
<dbReference type="PANTHER" id="PTHR42815">
    <property type="entry name" value="FAD-BINDING, PUTATIVE (AFU_ORTHOLOGUE AFUA_6G07600)-RELATED"/>
    <property type="match status" value="1"/>
</dbReference>
<reference evidence="1 2" key="1">
    <citation type="submission" date="2021-01" db="EMBL/GenBank/DDBJ databases">
        <title>Whole genome shotgun sequence of Actinoplanes couchii NBRC 106145.</title>
        <authorList>
            <person name="Komaki H."/>
            <person name="Tamura T."/>
        </authorList>
    </citation>
    <scope>NUCLEOTIDE SEQUENCE [LARGE SCALE GENOMIC DNA]</scope>
    <source>
        <strain evidence="1 2">NBRC 106145</strain>
    </source>
</reference>
<keyword evidence="2" id="KW-1185">Reference proteome</keyword>
<evidence type="ECO:0000313" key="2">
    <source>
        <dbReference type="Proteomes" id="UP000612282"/>
    </source>
</evidence>
<name>A0ABQ3XRB6_9ACTN</name>
<protein>
    <submittedName>
        <fullName evidence="1">Oxidoreductase</fullName>
    </submittedName>
</protein>
<dbReference type="PANTHER" id="PTHR42815:SF2">
    <property type="entry name" value="FAD-BINDING, PUTATIVE (AFU_ORTHOLOGUE AFUA_6G07600)-RELATED"/>
    <property type="match status" value="1"/>
</dbReference>
<organism evidence="1 2">
    <name type="scientific">Actinoplanes couchii</name>
    <dbReference type="NCBI Taxonomy" id="403638"/>
    <lineage>
        <taxon>Bacteria</taxon>
        <taxon>Bacillati</taxon>
        <taxon>Actinomycetota</taxon>
        <taxon>Actinomycetes</taxon>
        <taxon>Micromonosporales</taxon>
        <taxon>Micromonosporaceae</taxon>
        <taxon>Actinoplanes</taxon>
    </lineage>
</organism>
<dbReference type="EMBL" id="BOMG01000116">
    <property type="protein sequence ID" value="GID60945.1"/>
    <property type="molecule type" value="Genomic_DNA"/>
</dbReference>